<evidence type="ECO:0000313" key="1">
    <source>
        <dbReference type="EMBL" id="RLV60909.1"/>
    </source>
</evidence>
<gene>
    <name evidence="1" type="ORF">D5018_04515</name>
</gene>
<protein>
    <submittedName>
        <fullName evidence="1">Uncharacterized protein</fullName>
    </submittedName>
</protein>
<accession>A0A3L8Q1F1</accession>
<keyword evidence="2" id="KW-1185">Reference proteome</keyword>
<organism evidence="1 2">
    <name type="scientific">Parashewanella curva</name>
    <dbReference type="NCBI Taxonomy" id="2338552"/>
    <lineage>
        <taxon>Bacteria</taxon>
        <taxon>Pseudomonadati</taxon>
        <taxon>Pseudomonadota</taxon>
        <taxon>Gammaproteobacteria</taxon>
        <taxon>Alteromonadales</taxon>
        <taxon>Shewanellaceae</taxon>
        <taxon>Parashewanella</taxon>
    </lineage>
</organism>
<sequence>MQASVLFLQQEIFDSSSSLNAHQVDVINALEIDKAAALLSQTFLQATPPNINGLAQTLQQLNIKQTLAIFARFDNNDKQALLHLRQWHHSQLQAQLFFELIPSQQQAFLKKAQPAELRLLFDNIQLLA</sequence>
<evidence type="ECO:0000313" key="2">
    <source>
        <dbReference type="Proteomes" id="UP000281474"/>
    </source>
</evidence>
<dbReference type="Proteomes" id="UP000281474">
    <property type="component" value="Unassembled WGS sequence"/>
</dbReference>
<dbReference type="EMBL" id="QZEI01000010">
    <property type="protein sequence ID" value="RLV60909.1"/>
    <property type="molecule type" value="Genomic_DNA"/>
</dbReference>
<proteinExistence type="predicted"/>
<dbReference type="AlphaFoldDB" id="A0A3L8Q1F1"/>
<reference evidence="1 2" key="1">
    <citation type="submission" date="2018-09" db="EMBL/GenBank/DDBJ databases">
        <title>Phylogeny of the Shewanellaceae, and recommendation for two new genera, Pseudoshewanella and Parashewanella.</title>
        <authorList>
            <person name="Wang G."/>
        </authorList>
    </citation>
    <scope>NUCLEOTIDE SEQUENCE [LARGE SCALE GENOMIC DNA]</scope>
    <source>
        <strain evidence="1 2">C51</strain>
    </source>
</reference>
<comment type="caution">
    <text evidence="1">The sequence shown here is derived from an EMBL/GenBank/DDBJ whole genome shotgun (WGS) entry which is preliminary data.</text>
</comment>
<dbReference type="RefSeq" id="WP_121837813.1">
    <property type="nucleotide sequence ID" value="NZ_ML014759.1"/>
</dbReference>
<name>A0A3L8Q1F1_9GAMM</name>